<feature type="domain" description="DUF397" evidence="1">
    <location>
        <begin position="11"/>
        <end position="66"/>
    </location>
</feature>
<reference evidence="2" key="1">
    <citation type="submission" date="2024-07" db="EMBL/GenBank/DDBJ databases">
        <authorList>
            <person name="Yu S.T."/>
        </authorList>
    </citation>
    <scope>NUCLEOTIDE SEQUENCE</scope>
    <source>
        <strain evidence="2">R39</strain>
    </source>
</reference>
<name>A0AB39QPV5_9ACTN</name>
<accession>A0AB39QPV5</accession>
<dbReference type="InterPro" id="IPR007278">
    <property type="entry name" value="DUF397"/>
</dbReference>
<evidence type="ECO:0000313" key="2">
    <source>
        <dbReference type="EMBL" id="XDQ44462.1"/>
    </source>
</evidence>
<evidence type="ECO:0000259" key="1">
    <source>
        <dbReference type="Pfam" id="PF04149"/>
    </source>
</evidence>
<gene>
    <name evidence="2" type="ORF">AB5J52_20570</name>
</gene>
<sequence>MTGTGIDLSNAVWRKSSYSNGSGGECVEVATPHPGVVPVRDSKKNQDGPVLLFRPLAWTAFLGSLKG</sequence>
<proteinExistence type="predicted"/>
<dbReference type="RefSeq" id="WP_369223371.1">
    <property type="nucleotide sequence ID" value="NZ_CP163441.1"/>
</dbReference>
<dbReference type="EMBL" id="CP163441">
    <property type="protein sequence ID" value="XDQ44462.1"/>
    <property type="molecule type" value="Genomic_DNA"/>
</dbReference>
<organism evidence="2">
    <name type="scientific">Streptomyces sp. R39</name>
    <dbReference type="NCBI Taxonomy" id="3238631"/>
    <lineage>
        <taxon>Bacteria</taxon>
        <taxon>Bacillati</taxon>
        <taxon>Actinomycetota</taxon>
        <taxon>Actinomycetes</taxon>
        <taxon>Kitasatosporales</taxon>
        <taxon>Streptomycetaceae</taxon>
        <taxon>Streptomyces</taxon>
    </lineage>
</organism>
<dbReference type="AlphaFoldDB" id="A0AB39QPV5"/>
<protein>
    <submittedName>
        <fullName evidence="2">DUF397 domain-containing protein</fullName>
    </submittedName>
</protein>
<dbReference type="Pfam" id="PF04149">
    <property type="entry name" value="DUF397"/>
    <property type="match status" value="1"/>
</dbReference>